<dbReference type="Pfam" id="PF02574">
    <property type="entry name" value="S-methyl_trans"/>
    <property type="match status" value="1"/>
</dbReference>
<evidence type="ECO:0000256" key="1">
    <source>
        <dbReference type="ARBA" id="ARBA00022603"/>
    </source>
</evidence>
<accession>A0A545SP10</accession>
<organism evidence="5 6">
    <name type="scientific">Exilibacterium tricleocarpae</name>
    <dbReference type="NCBI Taxonomy" id="2591008"/>
    <lineage>
        <taxon>Bacteria</taxon>
        <taxon>Pseudomonadati</taxon>
        <taxon>Pseudomonadota</taxon>
        <taxon>Gammaproteobacteria</taxon>
        <taxon>Cellvibrionales</taxon>
        <taxon>Cellvibrionaceae</taxon>
        <taxon>Exilibacterium</taxon>
    </lineage>
</organism>
<gene>
    <name evidence="5" type="ORF">FKG94_26890</name>
</gene>
<keyword evidence="6" id="KW-1185">Reference proteome</keyword>
<dbReference type="RefSeq" id="WP_142930044.1">
    <property type="nucleotide sequence ID" value="NZ_ML660115.1"/>
</dbReference>
<dbReference type="Gene3D" id="3.20.20.330">
    <property type="entry name" value="Homocysteine-binding-like domain"/>
    <property type="match status" value="1"/>
</dbReference>
<dbReference type="AlphaFoldDB" id="A0A545SP10"/>
<dbReference type="OrthoDB" id="9803687at2"/>
<dbReference type="GO" id="GO:0046872">
    <property type="term" value="F:metal ion binding"/>
    <property type="evidence" value="ECO:0007669"/>
    <property type="project" value="UniProtKB-KW"/>
</dbReference>
<feature type="binding site" evidence="3">
    <location>
        <position position="296"/>
    </location>
    <ligand>
        <name>Zn(2+)</name>
        <dbReference type="ChEBI" id="CHEBI:29105"/>
    </ligand>
</feature>
<name>A0A545SP10_9GAMM</name>
<comment type="cofactor">
    <cofactor evidence="3">
        <name>Zn(2+)</name>
        <dbReference type="ChEBI" id="CHEBI:29105"/>
    </cofactor>
</comment>
<dbReference type="PANTHER" id="PTHR11103">
    <property type="entry name" value="SLR1189 PROTEIN"/>
    <property type="match status" value="1"/>
</dbReference>
<dbReference type="GO" id="GO:0008168">
    <property type="term" value="F:methyltransferase activity"/>
    <property type="evidence" value="ECO:0007669"/>
    <property type="project" value="UniProtKB-UniRule"/>
</dbReference>
<protein>
    <submittedName>
        <fullName evidence="5">Homocysteine S-methyltransferase</fullName>
    </submittedName>
</protein>
<keyword evidence="2 3" id="KW-0808">Transferase</keyword>
<keyword evidence="3" id="KW-0862">Zinc</keyword>
<evidence type="ECO:0000313" key="6">
    <source>
        <dbReference type="Proteomes" id="UP000319732"/>
    </source>
</evidence>
<feature type="domain" description="Hcy-binding" evidence="4">
    <location>
        <begin position="5"/>
        <end position="310"/>
    </location>
</feature>
<feature type="binding site" evidence="3">
    <location>
        <position position="227"/>
    </location>
    <ligand>
        <name>Zn(2+)</name>
        <dbReference type="ChEBI" id="CHEBI:29105"/>
    </ligand>
</feature>
<dbReference type="InterPro" id="IPR036589">
    <property type="entry name" value="HCY_dom_sf"/>
</dbReference>
<dbReference type="EMBL" id="VHSG01000039">
    <property type="protein sequence ID" value="TQV66722.1"/>
    <property type="molecule type" value="Genomic_DNA"/>
</dbReference>
<dbReference type="InterPro" id="IPR003726">
    <property type="entry name" value="HCY_dom"/>
</dbReference>
<dbReference type="GO" id="GO:0032259">
    <property type="term" value="P:methylation"/>
    <property type="evidence" value="ECO:0007669"/>
    <property type="project" value="UniProtKB-KW"/>
</dbReference>
<feature type="binding site" evidence="3">
    <location>
        <position position="295"/>
    </location>
    <ligand>
        <name>Zn(2+)</name>
        <dbReference type="ChEBI" id="CHEBI:29105"/>
    </ligand>
</feature>
<dbReference type="SUPFAM" id="SSF82282">
    <property type="entry name" value="Homocysteine S-methyltransferase"/>
    <property type="match status" value="1"/>
</dbReference>
<evidence type="ECO:0000256" key="2">
    <source>
        <dbReference type="ARBA" id="ARBA00022679"/>
    </source>
</evidence>
<dbReference type="Proteomes" id="UP000319732">
    <property type="component" value="Unassembled WGS sequence"/>
</dbReference>
<comment type="caution">
    <text evidence="5">The sequence shown here is derived from an EMBL/GenBank/DDBJ whole genome shotgun (WGS) entry which is preliminary data.</text>
</comment>
<evidence type="ECO:0000256" key="3">
    <source>
        <dbReference type="PROSITE-ProRule" id="PRU00333"/>
    </source>
</evidence>
<keyword evidence="3" id="KW-0479">Metal-binding</keyword>
<dbReference type="PROSITE" id="PS50970">
    <property type="entry name" value="HCY"/>
    <property type="match status" value="1"/>
</dbReference>
<sequence length="315" mass="34628">MVKYRKRLPQLQGAPFITDSGLETTLIFEEGLDLPHFAAFHLLQDKAGTETLRQYFIRHAGIARHRRVGFILESVTWRANPDWGHKLGYGEQALATANRRAIALLTEIRREMETPQSPMVISGCIGPRGDGYDPGTAMTAAQAETYHATQIKLLADTAADQVTAITMTNTPEAIGITRAARAAKIPAVISFTVETDGRLPTGQPLGEAIEAVDAATDKGPAYYMTNCAHPTHFRDTLADHRWMRRLRGIRANASTRSHAELDAATDLDAGDPLELGREYAAIRRRFPWVNVLGGCCGTDHRHIEQICTACLEVTS</sequence>
<keyword evidence="1 3" id="KW-0489">Methyltransferase</keyword>
<proteinExistence type="predicted"/>
<reference evidence="5 6" key="1">
    <citation type="submission" date="2019-06" db="EMBL/GenBank/DDBJ databases">
        <title>Whole genome sequence for Cellvibrionaceae sp. R142.</title>
        <authorList>
            <person name="Wang G."/>
        </authorList>
    </citation>
    <scope>NUCLEOTIDE SEQUENCE [LARGE SCALE GENOMIC DNA]</scope>
    <source>
        <strain evidence="5 6">R142</strain>
    </source>
</reference>
<evidence type="ECO:0000259" key="4">
    <source>
        <dbReference type="PROSITE" id="PS50970"/>
    </source>
</evidence>
<evidence type="ECO:0000313" key="5">
    <source>
        <dbReference type="EMBL" id="TQV66722.1"/>
    </source>
</evidence>
<dbReference type="PANTHER" id="PTHR11103:SF18">
    <property type="entry name" value="SLR1189 PROTEIN"/>
    <property type="match status" value="1"/>
</dbReference>